<feature type="transmembrane region" description="Helical" evidence="7">
    <location>
        <begin position="73"/>
        <end position="93"/>
    </location>
</feature>
<name>A0A1D1W3I3_RAMVA</name>
<dbReference type="AlphaFoldDB" id="A0A1D1W3I3"/>
<feature type="transmembrane region" description="Helical" evidence="7">
    <location>
        <begin position="177"/>
        <end position="198"/>
    </location>
</feature>
<feature type="transmembrane region" description="Helical" evidence="7">
    <location>
        <begin position="113"/>
        <end position="135"/>
    </location>
</feature>
<dbReference type="Pfam" id="PF01284">
    <property type="entry name" value="MARVEL"/>
    <property type="match status" value="1"/>
</dbReference>
<keyword evidence="2 5" id="KW-0812">Transmembrane</keyword>
<dbReference type="InterPro" id="IPR050578">
    <property type="entry name" value="MARVEL-CKLF_proteins"/>
</dbReference>
<evidence type="ECO:0000259" key="8">
    <source>
        <dbReference type="PROSITE" id="PS51225"/>
    </source>
</evidence>
<organism evidence="9 10">
    <name type="scientific">Ramazzottius varieornatus</name>
    <name type="common">Water bear</name>
    <name type="synonym">Tardigrade</name>
    <dbReference type="NCBI Taxonomy" id="947166"/>
    <lineage>
        <taxon>Eukaryota</taxon>
        <taxon>Metazoa</taxon>
        <taxon>Ecdysozoa</taxon>
        <taxon>Tardigrada</taxon>
        <taxon>Eutardigrada</taxon>
        <taxon>Parachela</taxon>
        <taxon>Hypsibioidea</taxon>
        <taxon>Ramazzottiidae</taxon>
        <taxon>Ramazzottius</taxon>
    </lineage>
</organism>
<dbReference type="InterPro" id="IPR008253">
    <property type="entry name" value="Marvel"/>
</dbReference>
<evidence type="ECO:0000256" key="7">
    <source>
        <dbReference type="SAM" id="Phobius"/>
    </source>
</evidence>
<dbReference type="GO" id="GO:0016020">
    <property type="term" value="C:membrane"/>
    <property type="evidence" value="ECO:0007669"/>
    <property type="project" value="UniProtKB-SubCell"/>
</dbReference>
<feature type="domain" description="MARVEL" evidence="8">
    <location>
        <begin position="63"/>
        <end position="204"/>
    </location>
</feature>
<comment type="caution">
    <text evidence="9">The sequence shown here is derived from an EMBL/GenBank/DDBJ whole genome shotgun (WGS) entry which is preliminary data.</text>
</comment>
<gene>
    <name evidence="9" type="primary">RvY_17815</name>
    <name evidence="9" type="synonym">RvY_17815.1</name>
    <name evidence="9" type="ORF">RvY_17815-1</name>
</gene>
<evidence type="ECO:0000313" key="10">
    <source>
        <dbReference type="Proteomes" id="UP000186922"/>
    </source>
</evidence>
<keyword evidence="3 7" id="KW-1133">Transmembrane helix</keyword>
<dbReference type="PANTHER" id="PTHR22776">
    <property type="entry name" value="MARVEL-CONTAINING POTENTIAL LIPID RAFT-ASSOCIATED PROTEIN"/>
    <property type="match status" value="1"/>
</dbReference>
<protein>
    <recommendedName>
        <fullName evidence="8">MARVEL domain-containing protein</fullName>
    </recommendedName>
</protein>
<evidence type="ECO:0000256" key="6">
    <source>
        <dbReference type="SAM" id="MobiDB-lite"/>
    </source>
</evidence>
<dbReference type="PANTHER" id="PTHR22776:SF49">
    <property type="entry name" value="MARVEL DOMAIN-CONTAINING PROTEIN"/>
    <property type="match status" value="1"/>
</dbReference>
<reference evidence="9 10" key="1">
    <citation type="journal article" date="2016" name="Nat. Commun.">
        <title>Extremotolerant tardigrade genome and improved radiotolerance of human cultured cells by tardigrade-unique protein.</title>
        <authorList>
            <person name="Hashimoto T."/>
            <person name="Horikawa D.D."/>
            <person name="Saito Y."/>
            <person name="Kuwahara H."/>
            <person name="Kozuka-Hata H."/>
            <person name="Shin-I T."/>
            <person name="Minakuchi Y."/>
            <person name="Ohishi K."/>
            <person name="Motoyama A."/>
            <person name="Aizu T."/>
            <person name="Enomoto A."/>
            <person name="Kondo K."/>
            <person name="Tanaka S."/>
            <person name="Hara Y."/>
            <person name="Koshikawa S."/>
            <person name="Sagara H."/>
            <person name="Miura T."/>
            <person name="Yokobori S."/>
            <person name="Miyagawa K."/>
            <person name="Suzuki Y."/>
            <person name="Kubo T."/>
            <person name="Oyama M."/>
            <person name="Kohara Y."/>
            <person name="Fujiyama A."/>
            <person name="Arakawa K."/>
            <person name="Katayama T."/>
            <person name="Toyoda A."/>
            <person name="Kunieda T."/>
        </authorList>
    </citation>
    <scope>NUCLEOTIDE SEQUENCE [LARGE SCALE GENOMIC DNA]</scope>
    <source>
        <strain evidence="9 10">YOKOZUNA-1</strain>
    </source>
</reference>
<dbReference type="EMBL" id="BDGG01000016">
    <property type="protein sequence ID" value="GAV08065.1"/>
    <property type="molecule type" value="Genomic_DNA"/>
</dbReference>
<dbReference type="OrthoDB" id="10028364at2759"/>
<comment type="subcellular location">
    <subcellularLocation>
        <location evidence="1">Membrane</location>
        <topology evidence="1">Multi-pass membrane protein</topology>
    </subcellularLocation>
</comment>
<evidence type="ECO:0000256" key="1">
    <source>
        <dbReference type="ARBA" id="ARBA00004141"/>
    </source>
</evidence>
<evidence type="ECO:0000256" key="2">
    <source>
        <dbReference type="ARBA" id="ARBA00022692"/>
    </source>
</evidence>
<evidence type="ECO:0000313" key="9">
    <source>
        <dbReference type="EMBL" id="GAV08065.1"/>
    </source>
</evidence>
<evidence type="ECO:0000256" key="3">
    <source>
        <dbReference type="ARBA" id="ARBA00022989"/>
    </source>
</evidence>
<dbReference type="Proteomes" id="UP000186922">
    <property type="component" value="Unassembled WGS sequence"/>
</dbReference>
<sequence length="233" mass="25834">MDHPSKPYPNPNVTTTYPAQSYPSQTYAQQAYPSTAGGASTYTTTTVQQSRTVLVRPYFDVNYLRTLPGLLKIIELILMLIAFILAASAWSSTSWYCGTSTYCYYTYAASSAGWTKFVTITGFIITLILLQLYLFHLIERFYSVPWLQLEMIYCAVVAVLLLIAGATMINYSAIDGTRGACVFFCWAAMIVYAFDAFLKFKSFRNGELAQGVKPSAGITTSNPPARPPPPYLS</sequence>
<evidence type="ECO:0000256" key="4">
    <source>
        <dbReference type="ARBA" id="ARBA00023136"/>
    </source>
</evidence>
<feature type="transmembrane region" description="Helical" evidence="7">
    <location>
        <begin position="147"/>
        <end position="171"/>
    </location>
</feature>
<feature type="region of interest" description="Disordered" evidence="6">
    <location>
        <begin position="214"/>
        <end position="233"/>
    </location>
</feature>
<dbReference type="PROSITE" id="PS51225">
    <property type="entry name" value="MARVEL"/>
    <property type="match status" value="1"/>
</dbReference>
<feature type="compositionally biased region" description="Pro residues" evidence="6">
    <location>
        <begin position="224"/>
        <end position="233"/>
    </location>
</feature>
<proteinExistence type="predicted"/>
<accession>A0A1D1W3I3</accession>
<keyword evidence="4 5" id="KW-0472">Membrane</keyword>
<keyword evidence="10" id="KW-1185">Reference proteome</keyword>
<evidence type="ECO:0000256" key="5">
    <source>
        <dbReference type="PROSITE-ProRule" id="PRU00581"/>
    </source>
</evidence>